<keyword evidence="2" id="KW-0418">Kinase</keyword>
<evidence type="ECO:0000313" key="3">
    <source>
        <dbReference type="Proteomes" id="UP000296352"/>
    </source>
</evidence>
<dbReference type="PANTHER" id="PTHR18964">
    <property type="entry name" value="ROK (REPRESSOR, ORF, KINASE) FAMILY"/>
    <property type="match status" value="1"/>
</dbReference>
<evidence type="ECO:0000256" key="1">
    <source>
        <dbReference type="ARBA" id="ARBA00006479"/>
    </source>
</evidence>
<dbReference type="InterPro" id="IPR000600">
    <property type="entry name" value="ROK"/>
</dbReference>
<dbReference type="EMBL" id="CP039247">
    <property type="protein sequence ID" value="QCB28823.1"/>
    <property type="molecule type" value="Genomic_DNA"/>
</dbReference>
<proteinExistence type="inferred from homology"/>
<name>A0A4P7QGT7_9CORY</name>
<evidence type="ECO:0000313" key="2">
    <source>
        <dbReference type="EMBL" id="QCB28823.1"/>
    </source>
</evidence>
<dbReference type="PANTHER" id="PTHR18964:SF173">
    <property type="entry name" value="GLUCOKINASE"/>
    <property type="match status" value="1"/>
</dbReference>
<dbReference type="EC" id="2.7.1.2" evidence="2"/>
<dbReference type="SUPFAM" id="SSF53067">
    <property type="entry name" value="Actin-like ATPase domain"/>
    <property type="match status" value="1"/>
</dbReference>
<gene>
    <name evidence="2" type="primary">glkA</name>
    <name evidence="2" type="ORF">CENDO_07745</name>
</gene>
<comment type="similarity">
    <text evidence="1">Belongs to the ROK (NagC/XylR) family.</text>
</comment>
<dbReference type="CDD" id="cd24061">
    <property type="entry name" value="ASKHA_NBD_ROK_SgGLK-like"/>
    <property type="match status" value="1"/>
</dbReference>
<dbReference type="KEGG" id="cee:CENDO_07745"/>
<dbReference type="InterPro" id="IPR043129">
    <property type="entry name" value="ATPase_NBD"/>
</dbReference>
<accession>A0A4P7QGT7</accession>
<dbReference type="AlphaFoldDB" id="A0A4P7QGT7"/>
<dbReference type="Pfam" id="PF00480">
    <property type="entry name" value="ROK"/>
    <property type="match status" value="1"/>
</dbReference>
<sequence length="355" mass="37299">MELEAHGGYATGDHHGPDVTGVRAEVYSFHMPQPIQTPSRHGQQPLTVGFDIGGTHVRAGVVSAEGEIIDQRSADTLRDAQALEAAIARLTDELRADHDIAAVGLAVAGFVDPTCTTVRFAPHLPWRDAPVKHILEEKLGLPVRLEHDANSAAWGEYRFGAGRGAQHWVFYALGTGIGATIMTPDGIYRGAHGTAPEFGHIVAVPGGRACPCGKRGCLERYVSGTALSATAAELRADYSTSLPEDAAGEAITAAAREGDPLALAVMEEFSRWLGHGLSLVADIIDPELIVIGGGLAKESSLYMEPSVRHMEASMVGAGHRPTPRVVSAELGSRAGMIGVADLARDMAVEAAASKN</sequence>
<protein>
    <submittedName>
        <fullName evidence="2">Glucokinase</fullName>
        <ecNumber evidence="2">2.7.1.2</ecNumber>
    </submittedName>
</protein>
<keyword evidence="2" id="KW-0808">Transferase</keyword>
<reference evidence="2 3" key="1">
    <citation type="submission" date="2019-04" db="EMBL/GenBank/DDBJ databases">
        <title>Corynebacterium endometrii sp. nov., isolated from the uterus of a cow with endometritis.</title>
        <authorList>
            <person name="Ballas P."/>
            <person name="Ruckert C."/>
            <person name="Wagener K."/>
            <person name="Drillich M."/>
            <person name="Kaempfer P."/>
            <person name="Busse H.-J."/>
            <person name="Ehling-Schulz M."/>
        </authorList>
    </citation>
    <scope>NUCLEOTIDE SEQUENCE [LARGE SCALE GENOMIC DNA]</scope>
    <source>
        <strain evidence="2 3">LMM-1653</strain>
    </source>
</reference>
<dbReference type="Gene3D" id="3.30.420.40">
    <property type="match status" value="2"/>
</dbReference>
<organism evidence="2 3">
    <name type="scientific">Corynebacterium endometrii</name>
    <dbReference type="NCBI Taxonomy" id="2488819"/>
    <lineage>
        <taxon>Bacteria</taxon>
        <taxon>Bacillati</taxon>
        <taxon>Actinomycetota</taxon>
        <taxon>Actinomycetes</taxon>
        <taxon>Mycobacteriales</taxon>
        <taxon>Corynebacteriaceae</taxon>
        <taxon>Corynebacterium</taxon>
    </lineage>
</organism>
<dbReference type="Proteomes" id="UP000296352">
    <property type="component" value="Chromosome"/>
</dbReference>
<dbReference type="GO" id="GO:0004340">
    <property type="term" value="F:glucokinase activity"/>
    <property type="evidence" value="ECO:0007669"/>
    <property type="project" value="UniProtKB-EC"/>
</dbReference>
<keyword evidence="3" id="KW-1185">Reference proteome</keyword>